<keyword evidence="5" id="KW-0813">Transport</keyword>
<accession>B0N5G8</accession>
<feature type="transmembrane region" description="Helical" evidence="13">
    <location>
        <begin position="273"/>
        <end position="289"/>
    </location>
</feature>
<evidence type="ECO:0000256" key="10">
    <source>
        <dbReference type="ARBA" id="ARBA00023065"/>
    </source>
</evidence>
<dbReference type="InterPro" id="IPR050222">
    <property type="entry name" value="MATE_MdtK"/>
</dbReference>
<feature type="transmembrane region" description="Helical" evidence="13">
    <location>
        <begin position="210"/>
        <end position="231"/>
    </location>
</feature>
<evidence type="ECO:0000313" key="15">
    <source>
        <dbReference type="Proteomes" id="UP000005798"/>
    </source>
</evidence>
<feature type="transmembrane region" description="Helical" evidence="13">
    <location>
        <begin position="70"/>
        <end position="91"/>
    </location>
</feature>
<evidence type="ECO:0000256" key="7">
    <source>
        <dbReference type="ARBA" id="ARBA00022475"/>
    </source>
</evidence>
<dbReference type="eggNOG" id="COG0534">
    <property type="taxonomic scope" value="Bacteria"/>
</dbReference>
<evidence type="ECO:0000256" key="4">
    <source>
        <dbReference type="ARBA" id="ARBA00020268"/>
    </source>
</evidence>
<dbReference type="InterPro" id="IPR002528">
    <property type="entry name" value="MATE_fam"/>
</dbReference>
<dbReference type="GO" id="GO:0042910">
    <property type="term" value="F:xenobiotic transmembrane transporter activity"/>
    <property type="evidence" value="ECO:0007669"/>
    <property type="project" value="InterPro"/>
</dbReference>
<keyword evidence="7" id="KW-1003">Cell membrane</keyword>
<feature type="transmembrane region" description="Helical" evidence="13">
    <location>
        <begin position="432"/>
        <end position="454"/>
    </location>
</feature>
<dbReference type="EMBL" id="ABFX02000006">
    <property type="protein sequence ID" value="EDS18336.1"/>
    <property type="molecule type" value="Genomic_DNA"/>
</dbReference>
<feature type="transmembrane region" description="Helical" evidence="13">
    <location>
        <begin position="30"/>
        <end position="50"/>
    </location>
</feature>
<keyword evidence="11 13" id="KW-0472">Membrane</keyword>
<evidence type="ECO:0000256" key="1">
    <source>
        <dbReference type="ARBA" id="ARBA00003408"/>
    </source>
</evidence>
<dbReference type="HOGENOM" id="CLU_012893_5_3_9"/>
<dbReference type="InterPro" id="IPR048279">
    <property type="entry name" value="MdtK-like"/>
</dbReference>
<evidence type="ECO:0000256" key="8">
    <source>
        <dbReference type="ARBA" id="ARBA00022692"/>
    </source>
</evidence>
<feature type="transmembrane region" description="Helical" evidence="13">
    <location>
        <begin position="180"/>
        <end position="204"/>
    </location>
</feature>
<feature type="transmembrane region" description="Helical" evidence="13">
    <location>
        <begin position="148"/>
        <end position="168"/>
    </location>
</feature>
<name>B0N5G8_9FIRM</name>
<comment type="similarity">
    <text evidence="3">Belongs to the multi antimicrobial extrusion (MATE) (TC 2.A.66.1) family.</text>
</comment>
<evidence type="ECO:0000313" key="14">
    <source>
        <dbReference type="EMBL" id="EDS18336.1"/>
    </source>
</evidence>
<gene>
    <name evidence="14" type="ORF">CLORAM_01882</name>
</gene>
<comment type="caution">
    <text evidence="14">The sequence shown here is derived from an EMBL/GenBank/DDBJ whole genome shotgun (WGS) entry which is preliminary data.</text>
</comment>
<dbReference type="AlphaFoldDB" id="B0N5G8"/>
<dbReference type="Pfam" id="PF01554">
    <property type="entry name" value="MatE"/>
    <property type="match status" value="2"/>
</dbReference>
<evidence type="ECO:0000256" key="2">
    <source>
        <dbReference type="ARBA" id="ARBA00004651"/>
    </source>
</evidence>
<evidence type="ECO:0000256" key="9">
    <source>
        <dbReference type="ARBA" id="ARBA00022989"/>
    </source>
</evidence>
<protein>
    <recommendedName>
        <fullName evidence="4">Probable multidrug resistance protein NorM</fullName>
    </recommendedName>
    <alternativeName>
        <fullName evidence="12">Multidrug-efflux transporter</fullName>
    </alternativeName>
</protein>
<keyword evidence="9 13" id="KW-1133">Transmembrane helix</keyword>
<dbReference type="PANTHER" id="PTHR43298">
    <property type="entry name" value="MULTIDRUG RESISTANCE PROTEIN NORM-RELATED"/>
    <property type="match status" value="1"/>
</dbReference>
<dbReference type="GO" id="GO:0015297">
    <property type="term" value="F:antiporter activity"/>
    <property type="evidence" value="ECO:0007669"/>
    <property type="project" value="UniProtKB-KW"/>
</dbReference>
<feature type="transmembrane region" description="Helical" evidence="13">
    <location>
        <begin position="337"/>
        <end position="357"/>
    </location>
</feature>
<keyword evidence="10" id="KW-0406">Ion transport</keyword>
<feature type="transmembrane region" description="Helical" evidence="13">
    <location>
        <begin position="369"/>
        <end position="391"/>
    </location>
</feature>
<evidence type="ECO:0000256" key="12">
    <source>
        <dbReference type="ARBA" id="ARBA00031636"/>
    </source>
</evidence>
<dbReference type="Proteomes" id="UP000005798">
    <property type="component" value="Unassembled WGS sequence"/>
</dbReference>
<feature type="transmembrane region" description="Helical" evidence="13">
    <location>
        <begin position="103"/>
        <end position="128"/>
    </location>
</feature>
<dbReference type="NCBIfam" id="TIGR00797">
    <property type="entry name" value="matE"/>
    <property type="match status" value="1"/>
</dbReference>
<comment type="function">
    <text evidence="1">Multidrug efflux pump.</text>
</comment>
<organism evidence="14 15">
    <name type="scientific">Thomasclavelia ramosa DSM 1402</name>
    <dbReference type="NCBI Taxonomy" id="445974"/>
    <lineage>
        <taxon>Bacteria</taxon>
        <taxon>Bacillati</taxon>
        <taxon>Bacillota</taxon>
        <taxon>Erysipelotrichia</taxon>
        <taxon>Erysipelotrichales</taxon>
        <taxon>Coprobacillaceae</taxon>
        <taxon>Thomasclavelia</taxon>
    </lineage>
</organism>
<sequence>MKNGGIYMFKFIEPKIQLDKKRQIFTNKHLRALIIPLIIEQLLILLVGIADTLMVSYAGEAAVSGVSLVNQLNTVFILVFTALASGGAVVASQYIGNKNKENVVLAASQLVMITTIISVILLVLSVIFREQLLTLLFGKVAPDVMDACLKYLVISAFSFPALAIYNSCAGLFRSMSKTSVIMYVSIIMNIINIIGNAIGIFILHAGVAGVAYPSLISRVVAALILLIISFNQKNIIYIRIKDIFKWNAQMIKRILNIAIPNGIENGLFQLSKVALSSIVAMFGTSQIAANGVAQSFWSMAALFCIAMGPAFITVIGQCMGAGDKEAADYYMKKLLRITYIGGIIWNIVFFLFTPIILKLYSLSNETIKLIIILCFIHNLFNALLCPIASSLSNGLRAAGDVKYTMYTSIFSTVVCRVILSFIFGVWMNLGVIGIALAMVGDWAIKSALILVRYLQGQWKNFKVI</sequence>
<feature type="transmembrane region" description="Helical" evidence="13">
    <location>
        <begin position="403"/>
        <end position="426"/>
    </location>
</feature>
<dbReference type="PANTHER" id="PTHR43298:SF2">
    <property type="entry name" value="FMN_FAD EXPORTER YEEO-RELATED"/>
    <property type="match status" value="1"/>
</dbReference>
<evidence type="ECO:0000256" key="6">
    <source>
        <dbReference type="ARBA" id="ARBA00022449"/>
    </source>
</evidence>
<evidence type="ECO:0000256" key="5">
    <source>
        <dbReference type="ARBA" id="ARBA00022448"/>
    </source>
</evidence>
<keyword evidence="6" id="KW-0050">Antiport</keyword>
<dbReference type="PIRSF" id="PIRSF006603">
    <property type="entry name" value="DinF"/>
    <property type="match status" value="1"/>
</dbReference>
<evidence type="ECO:0000256" key="3">
    <source>
        <dbReference type="ARBA" id="ARBA00010199"/>
    </source>
</evidence>
<dbReference type="GO" id="GO:0006811">
    <property type="term" value="P:monoatomic ion transport"/>
    <property type="evidence" value="ECO:0007669"/>
    <property type="project" value="UniProtKB-KW"/>
</dbReference>
<keyword evidence="8 13" id="KW-0812">Transmembrane</keyword>
<dbReference type="GO" id="GO:0005886">
    <property type="term" value="C:plasma membrane"/>
    <property type="evidence" value="ECO:0007669"/>
    <property type="project" value="UniProtKB-SubCell"/>
</dbReference>
<keyword evidence="15" id="KW-1185">Reference proteome</keyword>
<evidence type="ECO:0000256" key="13">
    <source>
        <dbReference type="SAM" id="Phobius"/>
    </source>
</evidence>
<reference evidence="14" key="2">
    <citation type="submission" date="2014-06" db="EMBL/GenBank/DDBJ databases">
        <title>Draft genome sequence of Clostridium ramosum(DSM 1402).</title>
        <authorList>
            <person name="Sudarsanam P."/>
            <person name="Ley R."/>
            <person name="Guruge J."/>
            <person name="Turnbaugh P.J."/>
            <person name="Mahowald M."/>
            <person name="Liep D."/>
            <person name="Gordon J."/>
        </authorList>
    </citation>
    <scope>NUCLEOTIDE SEQUENCE</scope>
    <source>
        <strain evidence="14">DSM 1402</strain>
    </source>
</reference>
<proteinExistence type="inferred from homology"/>
<feature type="transmembrane region" description="Helical" evidence="13">
    <location>
        <begin position="295"/>
        <end position="316"/>
    </location>
</feature>
<evidence type="ECO:0000256" key="11">
    <source>
        <dbReference type="ARBA" id="ARBA00023136"/>
    </source>
</evidence>
<comment type="subcellular location">
    <subcellularLocation>
        <location evidence="2">Cell membrane</location>
        <topology evidence="2">Multi-pass membrane protein</topology>
    </subcellularLocation>
</comment>
<reference evidence="14" key="1">
    <citation type="submission" date="2007-11" db="EMBL/GenBank/DDBJ databases">
        <authorList>
            <person name="Fulton L."/>
            <person name="Clifton S."/>
            <person name="Fulton B."/>
            <person name="Xu J."/>
            <person name="Minx P."/>
            <person name="Pepin K.H."/>
            <person name="Johnson M."/>
            <person name="Thiruvilangam P."/>
            <person name="Bhonagiri V."/>
            <person name="Nash W.E."/>
            <person name="Mardis E.R."/>
            <person name="Wilson R.K."/>
        </authorList>
    </citation>
    <scope>NUCLEOTIDE SEQUENCE [LARGE SCALE GENOMIC DNA]</scope>
    <source>
        <strain evidence="14">DSM 1402</strain>
    </source>
</reference>